<dbReference type="SUPFAM" id="SSF46785">
    <property type="entry name" value="Winged helix' DNA-binding domain"/>
    <property type="match status" value="1"/>
</dbReference>
<dbReference type="Proteomes" id="UP000735541">
    <property type="component" value="Unassembled WGS sequence"/>
</dbReference>
<dbReference type="InterPro" id="IPR000524">
    <property type="entry name" value="Tscrpt_reg_HTH_GntR"/>
</dbReference>
<sequence length="276" mass="29950">MRTGGGAVATKQKEPGKVERIAAEIREKIERGTLAPGSRLPGVPQLQQEHGIAYQTARDIYGLLEDEGLVFSRRGKGTYVSLVIDKIVSDRTSRYLPGFREAGGAVGAFEAEMRAKGFDFKNVVTIAKDVPPKKVAGIFEMHHRAKTLKRERVMSVFVPGNAEALEVVQVATSWFPADVVDACPPLAAVKTGTGGSKSRMAEAGFAQVRLREEIEVRSPTREEAAALGIAAEQAVMEITHMGLTAEGRVVEICLHVLPRAKWRLSYEWAIDTPGTG</sequence>
<dbReference type="Gene3D" id="1.10.10.10">
    <property type="entry name" value="Winged helix-like DNA-binding domain superfamily/Winged helix DNA-binding domain"/>
    <property type="match status" value="1"/>
</dbReference>
<evidence type="ECO:0000256" key="1">
    <source>
        <dbReference type="ARBA" id="ARBA00023015"/>
    </source>
</evidence>
<evidence type="ECO:0000256" key="2">
    <source>
        <dbReference type="ARBA" id="ARBA00023125"/>
    </source>
</evidence>
<proteinExistence type="predicted"/>
<keyword evidence="2" id="KW-0238">DNA-binding</keyword>
<dbReference type="Gene3D" id="3.40.1410.10">
    <property type="entry name" value="Chorismate lyase-like"/>
    <property type="match status" value="1"/>
</dbReference>
<dbReference type="CDD" id="cd07377">
    <property type="entry name" value="WHTH_GntR"/>
    <property type="match status" value="1"/>
</dbReference>
<dbReference type="Pfam" id="PF07702">
    <property type="entry name" value="UTRA"/>
    <property type="match status" value="1"/>
</dbReference>
<dbReference type="PANTHER" id="PTHR44846:SF17">
    <property type="entry name" value="GNTR-FAMILY TRANSCRIPTIONAL REGULATOR"/>
    <property type="match status" value="1"/>
</dbReference>
<protein>
    <submittedName>
        <fullName evidence="5">GntR family transcriptional regulator</fullName>
    </submittedName>
</protein>
<dbReference type="SMART" id="SM00345">
    <property type="entry name" value="HTH_GNTR"/>
    <property type="match status" value="1"/>
</dbReference>
<dbReference type="InterPro" id="IPR036388">
    <property type="entry name" value="WH-like_DNA-bd_sf"/>
</dbReference>
<keyword evidence="1" id="KW-0805">Transcription regulation</keyword>
<comment type="caution">
    <text evidence="5">The sequence shown here is derived from an EMBL/GenBank/DDBJ whole genome shotgun (WGS) entry which is preliminary data.</text>
</comment>
<evidence type="ECO:0000313" key="5">
    <source>
        <dbReference type="EMBL" id="MBV7674299.1"/>
    </source>
</evidence>
<dbReference type="PANTHER" id="PTHR44846">
    <property type="entry name" value="MANNOSYL-D-GLYCERATE TRANSPORT/METABOLISM SYSTEM REPRESSOR MNGR-RELATED"/>
    <property type="match status" value="1"/>
</dbReference>
<evidence type="ECO:0000256" key="3">
    <source>
        <dbReference type="ARBA" id="ARBA00023163"/>
    </source>
</evidence>
<keyword evidence="3" id="KW-0804">Transcription</keyword>
<dbReference type="InterPro" id="IPR036390">
    <property type="entry name" value="WH_DNA-bd_sf"/>
</dbReference>
<dbReference type="Pfam" id="PF00392">
    <property type="entry name" value="GntR"/>
    <property type="match status" value="1"/>
</dbReference>
<evidence type="ECO:0000259" key="4">
    <source>
        <dbReference type="PROSITE" id="PS50949"/>
    </source>
</evidence>
<name>A0ABS6U170_STRHA</name>
<evidence type="ECO:0000313" key="6">
    <source>
        <dbReference type="Proteomes" id="UP000735541"/>
    </source>
</evidence>
<dbReference type="PROSITE" id="PS50949">
    <property type="entry name" value="HTH_GNTR"/>
    <property type="match status" value="1"/>
</dbReference>
<reference evidence="5 6" key="1">
    <citation type="submission" date="2021-07" db="EMBL/GenBank/DDBJ databases">
        <title>Sequencing Streptomyces halstedii LGO-A4 genome an citrus endophytic actinomycete.</title>
        <authorList>
            <person name="Samborskyy M."/>
            <person name="Scott N."/>
            <person name="Deglau R."/>
            <person name="Dickens S."/>
            <person name="Oliveira L.G."/>
        </authorList>
    </citation>
    <scope>NUCLEOTIDE SEQUENCE [LARGE SCALE GENOMIC DNA]</scope>
    <source>
        <strain evidence="5 6">LGO-A4</strain>
    </source>
</reference>
<gene>
    <name evidence="5" type="ORF">STHAL_33165</name>
</gene>
<dbReference type="InterPro" id="IPR028978">
    <property type="entry name" value="Chorismate_lyase_/UTRA_dom_sf"/>
</dbReference>
<dbReference type="InterPro" id="IPR050679">
    <property type="entry name" value="Bact_HTH_transcr_reg"/>
</dbReference>
<dbReference type="EMBL" id="JAHUVW010000005">
    <property type="protein sequence ID" value="MBV7674299.1"/>
    <property type="molecule type" value="Genomic_DNA"/>
</dbReference>
<accession>A0ABS6U170</accession>
<dbReference type="InterPro" id="IPR011663">
    <property type="entry name" value="UTRA"/>
</dbReference>
<dbReference type="SUPFAM" id="SSF64288">
    <property type="entry name" value="Chorismate lyase-like"/>
    <property type="match status" value="1"/>
</dbReference>
<keyword evidence="6" id="KW-1185">Reference proteome</keyword>
<feature type="domain" description="HTH gntR-type" evidence="4">
    <location>
        <begin position="15"/>
        <end position="83"/>
    </location>
</feature>
<organism evidence="5 6">
    <name type="scientific">Streptomyces halstedii</name>
    <dbReference type="NCBI Taxonomy" id="1944"/>
    <lineage>
        <taxon>Bacteria</taxon>
        <taxon>Bacillati</taxon>
        <taxon>Actinomycetota</taxon>
        <taxon>Actinomycetes</taxon>
        <taxon>Kitasatosporales</taxon>
        <taxon>Streptomycetaceae</taxon>
        <taxon>Streptomyces</taxon>
    </lineage>
</organism>